<dbReference type="EMBL" id="JAIWYP010000002">
    <property type="protein sequence ID" value="KAH3860192.1"/>
    <property type="molecule type" value="Genomic_DNA"/>
</dbReference>
<protein>
    <recommendedName>
        <fullName evidence="3">C2H2-type domain-containing protein</fullName>
    </recommendedName>
</protein>
<evidence type="ECO:0000313" key="2">
    <source>
        <dbReference type="Proteomes" id="UP000828390"/>
    </source>
</evidence>
<evidence type="ECO:0008006" key="3">
    <source>
        <dbReference type="Google" id="ProtNLM"/>
    </source>
</evidence>
<reference evidence="1" key="1">
    <citation type="journal article" date="2019" name="bioRxiv">
        <title>The Genome of the Zebra Mussel, Dreissena polymorpha: A Resource for Invasive Species Research.</title>
        <authorList>
            <person name="McCartney M.A."/>
            <person name="Auch B."/>
            <person name="Kono T."/>
            <person name="Mallez S."/>
            <person name="Zhang Y."/>
            <person name="Obille A."/>
            <person name="Becker A."/>
            <person name="Abrahante J.E."/>
            <person name="Garbe J."/>
            <person name="Badalamenti J.P."/>
            <person name="Herman A."/>
            <person name="Mangelson H."/>
            <person name="Liachko I."/>
            <person name="Sullivan S."/>
            <person name="Sone E.D."/>
            <person name="Koren S."/>
            <person name="Silverstein K.A.T."/>
            <person name="Beckman K.B."/>
            <person name="Gohl D.M."/>
        </authorList>
    </citation>
    <scope>NUCLEOTIDE SEQUENCE</scope>
    <source>
        <strain evidence="1">Duluth1</strain>
        <tissue evidence="1">Whole animal</tissue>
    </source>
</reference>
<organism evidence="1 2">
    <name type="scientific">Dreissena polymorpha</name>
    <name type="common">Zebra mussel</name>
    <name type="synonym">Mytilus polymorpha</name>
    <dbReference type="NCBI Taxonomy" id="45954"/>
    <lineage>
        <taxon>Eukaryota</taxon>
        <taxon>Metazoa</taxon>
        <taxon>Spiralia</taxon>
        <taxon>Lophotrochozoa</taxon>
        <taxon>Mollusca</taxon>
        <taxon>Bivalvia</taxon>
        <taxon>Autobranchia</taxon>
        <taxon>Heteroconchia</taxon>
        <taxon>Euheterodonta</taxon>
        <taxon>Imparidentia</taxon>
        <taxon>Neoheterodontei</taxon>
        <taxon>Myida</taxon>
        <taxon>Dreissenoidea</taxon>
        <taxon>Dreissenidae</taxon>
        <taxon>Dreissena</taxon>
    </lineage>
</organism>
<dbReference type="InterPro" id="IPR036236">
    <property type="entry name" value="Znf_C2H2_sf"/>
</dbReference>
<dbReference type="Gene3D" id="3.30.160.60">
    <property type="entry name" value="Classic Zinc Finger"/>
    <property type="match status" value="1"/>
</dbReference>
<accession>A0A9D4RB25</accession>
<sequence>MRVSGDMPQGSSPETTVSDSLVKSQKCYTSWSSHHSKTVDVPTDVTCVSFLRRGPQNHVGLKRHEDRHRGLSKYSCCEKQFSTKEDLTRHMCSAHGDTRQHVCPTCCATFATKTDLTNRRRDDSSVRFRCDVCGAELKERVD</sequence>
<proteinExistence type="predicted"/>
<comment type="caution">
    <text evidence="1">The sequence shown here is derived from an EMBL/GenBank/DDBJ whole genome shotgun (WGS) entry which is preliminary data.</text>
</comment>
<keyword evidence="2" id="KW-1185">Reference proteome</keyword>
<gene>
    <name evidence="1" type="ORF">DPMN_023084</name>
</gene>
<dbReference type="Proteomes" id="UP000828390">
    <property type="component" value="Unassembled WGS sequence"/>
</dbReference>
<reference evidence="1" key="2">
    <citation type="submission" date="2020-11" db="EMBL/GenBank/DDBJ databases">
        <authorList>
            <person name="McCartney M.A."/>
            <person name="Auch B."/>
            <person name="Kono T."/>
            <person name="Mallez S."/>
            <person name="Becker A."/>
            <person name="Gohl D.M."/>
            <person name="Silverstein K.A.T."/>
            <person name="Koren S."/>
            <person name="Bechman K.B."/>
            <person name="Herman A."/>
            <person name="Abrahante J.E."/>
            <person name="Garbe J."/>
        </authorList>
    </citation>
    <scope>NUCLEOTIDE SEQUENCE</scope>
    <source>
        <strain evidence="1">Duluth1</strain>
        <tissue evidence="1">Whole animal</tissue>
    </source>
</reference>
<name>A0A9D4RB25_DREPO</name>
<evidence type="ECO:0000313" key="1">
    <source>
        <dbReference type="EMBL" id="KAH3860192.1"/>
    </source>
</evidence>
<dbReference type="AlphaFoldDB" id="A0A9D4RB25"/>
<dbReference type="SUPFAM" id="SSF57667">
    <property type="entry name" value="beta-beta-alpha zinc fingers"/>
    <property type="match status" value="1"/>
</dbReference>